<dbReference type="InterPro" id="IPR040026">
    <property type="entry name" value="FliD"/>
</dbReference>
<evidence type="ECO:0000313" key="9">
    <source>
        <dbReference type="Proteomes" id="UP000252585"/>
    </source>
</evidence>
<evidence type="ECO:0000256" key="4">
    <source>
        <dbReference type="ARBA" id="ARBA00023143"/>
    </source>
</evidence>
<name>A0A368Y5V1_9BACI</name>
<keyword evidence="8" id="KW-0966">Cell projection</keyword>
<sequence length="693" mass="75651">MRISGFASGMDIDTMVRDLMKAESMPLQKMQQDKQVLEWKRDDYRTMNKLLLDFRSTLTNMKLTSNYRAREVSSTDEAKVTATASSAASESSFNISNVTQLATAATLKNEGGLSTDANNKIDPSKGLYGQDAKFLGDSTNVWKQGAVETKSLKAASNDEVLQLGSAVHDMDAINIKLNGKSYEAVSGVAVADLEANQVLVDEATGSLSFKDGVLKSGATVSAEFIAENKTQTQTLTADASAFQLQRGSINDLSLDVTEGGTTTTYTIGAATGADNEFELTDGTNTIGTINRETGKILFNTPVTEGSEISATYDQNYTNFNIGSHTSNGEVSSNFIVAGNESLNSVINEVNKSNAGVSMFYDSFSDQVTLTRKETGNYNGLDSKDPANGGEVANREITTSGAFINNVLRFGNGTESGGDNIKLNINGLDTERNSNNFQVDGVTFNVKQTFAESTTLNVSNDSEAVFDNIKEFVETYNTLIGAVNGKVNQEFYRDYRPLTDDQRESLSEKQQEDWEERAKSGLLRRDTILSGALSDMRNDFYSPINNAASEGGFNQLASIGITTTSNYMEGGKLEINEAKLKEAISSDPDAVENLFRGTGDTYGEKGIAHRLTDTVNASMDRIYERAGRATATNQQYTLGRNLTDISEQIDRFEYRLNQIEDRYWRQFTAMEKAMMQANNQATAMMQQFGGMGQQ</sequence>
<dbReference type="AlphaFoldDB" id="A0A368Y5V1"/>
<comment type="caution">
    <text evidence="8">The sequence shown here is derived from an EMBL/GenBank/DDBJ whole genome shotgun (WGS) entry which is preliminary data.</text>
</comment>
<organism evidence="8 9">
    <name type="scientific">Saliterribacillus persicus</name>
    <dbReference type="NCBI Taxonomy" id="930114"/>
    <lineage>
        <taxon>Bacteria</taxon>
        <taxon>Bacillati</taxon>
        <taxon>Bacillota</taxon>
        <taxon>Bacilli</taxon>
        <taxon>Bacillales</taxon>
        <taxon>Bacillaceae</taxon>
        <taxon>Saliterribacillus</taxon>
    </lineage>
</organism>
<dbReference type="GO" id="GO:0009421">
    <property type="term" value="C:bacterial-type flagellum filament cap"/>
    <property type="evidence" value="ECO:0007669"/>
    <property type="project" value="InterPro"/>
</dbReference>
<evidence type="ECO:0000259" key="7">
    <source>
        <dbReference type="Pfam" id="PF07195"/>
    </source>
</evidence>
<keyword evidence="3" id="KW-0175">Coiled coil</keyword>
<evidence type="ECO:0000256" key="3">
    <source>
        <dbReference type="ARBA" id="ARBA00023054"/>
    </source>
</evidence>
<dbReference type="InterPro" id="IPR010809">
    <property type="entry name" value="FliD_C"/>
</dbReference>
<dbReference type="GO" id="GO:0005576">
    <property type="term" value="C:extracellular region"/>
    <property type="evidence" value="ECO:0007669"/>
    <property type="project" value="UniProtKB-SubCell"/>
</dbReference>
<dbReference type="Pfam" id="PF07195">
    <property type="entry name" value="FliD_C"/>
    <property type="match status" value="1"/>
</dbReference>
<dbReference type="GO" id="GO:0007155">
    <property type="term" value="P:cell adhesion"/>
    <property type="evidence" value="ECO:0007669"/>
    <property type="project" value="InterPro"/>
</dbReference>
<keyword evidence="5" id="KW-0964">Secreted</keyword>
<dbReference type="InterPro" id="IPR003481">
    <property type="entry name" value="FliD_N"/>
</dbReference>
<evidence type="ECO:0000256" key="1">
    <source>
        <dbReference type="ARBA" id="ARBA00009764"/>
    </source>
</evidence>
<feature type="domain" description="Flagellar hook-associated protein 2 N-terminal" evidence="6">
    <location>
        <begin position="8"/>
        <end position="105"/>
    </location>
</feature>
<dbReference type="PANTHER" id="PTHR30288">
    <property type="entry name" value="FLAGELLAR CAP/ASSEMBLY PROTEIN FLID"/>
    <property type="match status" value="1"/>
</dbReference>
<dbReference type="RefSeq" id="WP_114351829.1">
    <property type="nucleotide sequence ID" value="NZ_QPJJ01000003.1"/>
</dbReference>
<dbReference type="GO" id="GO:0071973">
    <property type="term" value="P:bacterial-type flagellum-dependent cell motility"/>
    <property type="evidence" value="ECO:0007669"/>
    <property type="project" value="TreeGrafter"/>
</dbReference>
<evidence type="ECO:0000256" key="2">
    <source>
        <dbReference type="ARBA" id="ARBA00011255"/>
    </source>
</evidence>
<dbReference type="GO" id="GO:0009424">
    <property type="term" value="C:bacterial-type flagellum hook"/>
    <property type="evidence" value="ECO:0007669"/>
    <property type="project" value="UniProtKB-UniRule"/>
</dbReference>
<evidence type="ECO:0000256" key="5">
    <source>
        <dbReference type="RuleBase" id="RU362066"/>
    </source>
</evidence>
<dbReference type="Proteomes" id="UP000252585">
    <property type="component" value="Unassembled WGS sequence"/>
</dbReference>
<dbReference type="OrthoDB" id="9776025at2"/>
<proteinExistence type="inferred from homology"/>
<dbReference type="Pfam" id="PF02465">
    <property type="entry name" value="FliD_N"/>
    <property type="match status" value="1"/>
</dbReference>
<dbReference type="PANTHER" id="PTHR30288:SF0">
    <property type="entry name" value="FLAGELLAR HOOK-ASSOCIATED PROTEIN 2"/>
    <property type="match status" value="1"/>
</dbReference>
<gene>
    <name evidence="8" type="ORF">DFR57_1032</name>
</gene>
<comment type="subcellular location">
    <subcellularLocation>
        <location evidence="5">Secreted</location>
    </subcellularLocation>
    <subcellularLocation>
        <location evidence="5">Bacterial flagellum</location>
    </subcellularLocation>
</comment>
<dbReference type="EMBL" id="QPJJ01000003">
    <property type="protein sequence ID" value="RCW74706.1"/>
    <property type="molecule type" value="Genomic_DNA"/>
</dbReference>
<comment type="similarity">
    <text evidence="1 5">Belongs to the FliD family.</text>
</comment>
<keyword evidence="8" id="KW-0282">Flagellum</keyword>
<comment type="function">
    <text evidence="5">Required for morphogenesis and for the elongation of the flagellar filament by facilitating polymerization of the flagellin monomers at the tip of growing filament. Forms a capping structure, which prevents flagellin subunits (transported through the central channel of the flagellum) from leaking out without polymerization at the distal end.</text>
</comment>
<protein>
    <recommendedName>
        <fullName evidence="5">Flagellar hook-associated protein 2</fullName>
        <shortName evidence="5">HAP2</shortName>
    </recommendedName>
    <alternativeName>
        <fullName evidence="5">Flagellar cap protein</fullName>
    </alternativeName>
</protein>
<keyword evidence="8" id="KW-0969">Cilium</keyword>
<comment type="subunit">
    <text evidence="2 5">Homopentamer.</text>
</comment>
<keyword evidence="9" id="KW-1185">Reference proteome</keyword>
<feature type="domain" description="Flagellar hook-associated protein 2 C-terminal" evidence="7">
    <location>
        <begin position="418"/>
        <end position="677"/>
    </location>
</feature>
<evidence type="ECO:0000259" key="6">
    <source>
        <dbReference type="Pfam" id="PF02465"/>
    </source>
</evidence>
<keyword evidence="4 5" id="KW-0975">Bacterial flagellum</keyword>
<accession>A0A368Y5V1</accession>
<evidence type="ECO:0000313" key="8">
    <source>
        <dbReference type="EMBL" id="RCW74706.1"/>
    </source>
</evidence>
<reference evidence="8 9" key="1">
    <citation type="submission" date="2018-07" db="EMBL/GenBank/DDBJ databases">
        <title>Genomic Encyclopedia of Type Strains, Phase IV (KMG-IV): sequencing the most valuable type-strain genomes for metagenomic binning, comparative biology and taxonomic classification.</title>
        <authorList>
            <person name="Goeker M."/>
        </authorList>
    </citation>
    <scope>NUCLEOTIDE SEQUENCE [LARGE SCALE GENOMIC DNA]</scope>
    <source>
        <strain evidence="8 9">DSM 27696</strain>
    </source>
</reference>